<dbReference type="AlphaFoldDB" id="A0A6A5WGP8"/>
<protein>
    <submittedName>
        <fullName evidence="1">Uncharacterized protein</fullName>
    </submittedName>
</protein>
<reference evidence="1" key="1">
    <citation type="journal article" date="2020" name="Stud. Mycol.">
        <title>101 Dothideomycetes genomes: a test case for predicting lifestyles and emergence of pathogens.</title>
        <authorList>
            <person name="Haridas S."/>
            <person name="Albert R."/>
            <person name="Binder M."/>
            <person name="Bloem J."/>
            <person name="Labutti K."/>
            <person name="Salamov A."/>
            <person name="Andreopoulos B."/>
            <person name="Baker S."/>
            <person name="Barry K."/>
            <person name="Bills G."/>
            <person name="Bluhm B."/>
            <person name="Cannon C."/>
            <person name="Castanera R."/>
            <person name="Culley D."/>
            <person name="Daum C."/>
            <person name="Ezra D."/>
            <person name="Gonzalez J."/>
            <person name="Henrissat B."/>
            <person name="Kuo A."/>
            <person name="Liang C."/>
            <person name="Lipzen A."/>
            <person name="Lutzoni F."/>
            <person name="Magnuson J."/>
            <person name="Mondo S."/>
            <person name="Nolan M."/>
            <person name="Ohm R."/>
            <person name="Pangilinan J."/>
            <person name="Park H.-J."/>
            <person name="Ramirez L."/>
            <person name="Alfaro M."/>
            <person name="Sun H."/>
            <person name="Tritt A."/>
            <person name="Yoshinaga Y."/>
            <person name="Zwiers L.-H."/>
            <person name="Turgeon B."/>
            <person name="Goodwin S."/>
            <person name="Spatafora J."/>
            <person name="Crous P."/>
            <person name="Grigoriev I."/>
        </authorList>
    </citation>
    <scope>NUCLEOTIDE SEQUENCE</scope>
    <source>
        <strain evidence="1">CBS 123094</strain>
    </source>
</reference>
<name>A0A6A5WGP8_9PLEO</name>
<evidence type="ECO:0000313" key="2">
    <source>
        <dbReference type="Proteomes" id="UP000799779"/>
    </source>
</evidence>
<evidence type="ECO:0000313" key="1">
    <source>
        <dbReference type="EMBL" id="KAF1998355.1"/>
    </source>
</evidence>
<dbReference type="Proteomes" id="UP000799779">
    <property type="component" value="Unassembled WGS sequence"/>
</dbReference>
<dbReference type="EMBL" id="ML977604">
    <property type="protein sequence ID" value="KAF1998355.1"/>
    <property type="molecule type" value="Genomic_DNA"/>
</dbReference>
<keyword evidence="2" id="KW-1185">Reference proteome</keyword>
<gene>
    <name evidence="1" type="ORF">P154DRAFT_249805</name>
</gene>
<accession>A0A6A5WGP8</accession>
<organism evidence="1 2">
    <name type="scientific">Amniculicola lignicola CBS 123094</name>
    <dbReference type="NCBI Taxonomy" id="1392246"/>
    <lineage>
        <taxon>Eukaryota</taxon>
        <taxon>Fungi</taxon>
        <taxon>Dikarya</taxon>
        <taxon>Ascomycota</taxon>
        <taxon>Pezizomycotina</taxon>
        <taxon>Dothideomycetes</taxon>
        <taxon>Pleosporomycetidae</taxon>
        <taxon>Pleosporales</taxon>
        <taxon>Amniculicolaceae</taxon>
        <taxon>Amniculicola</taxon>
    </lineage>
</organism>
<sequence length="157" mass="17350">MSASNRRPSSSPPNPQSTLSLQPLLPAYVCYVIHWTMLSPDALQFCHLPLPLAPAECVFSPTAAMQQPSPARHTSPTCPISSRVELPSYPGWRARLPFVLIARGNLALAWSGTLLNRERWTTQQCVHPRGPWHANTCRLAGQFESCMYVSCGYGISM</sequence>
<proteinExistence type="predicted"/>